<evidence type="ECO:0000256" key="6">
    <source>
        <dbReference type="ARBA" id="ARBA00022694"/>
    </source>
</evidence>
<evidence type="ECO:0000256" key="3">
    <source>
        <dbReference type="ARBA" id="ARBA00022603"/>
    </source>
</evidence>
<gene>
    <name evidence="8" type="ORF">EMIHUDRAFT_125646</name>
</gene>
<dbReference type="SUPFAM" id="SSF53335">
    <property type="entry name" value="S-adenosyl-L-methionine-dependent methyltransferases"/>
    <property type="match status" value="1"/>
</dbReference>
<evidence type="ECO:0000256" key="1">
    <source>
        <dbReference type="ARBA" id="ARBA00000142"/>
    </source>
</evidence>
<dbReference type="AlphaFoldDB" id="R1G007"/>
<keyword evidence="4" id="KW-0808">Transferase</keyword>
<evidence type="ECO:0000313" key="8">
    <source>
        <dbReference type="EMBL" id="EOD39114.1"/>
    </source>
</evidence>
<dbReference type="PROSITE" id="PS51625">
    <property type="entry name" value="SAM_MT_TRMB"/>
    <property type="match status" value="1"/>
</dbReference>
<dbReference type="RefSeq" id="XP_005791543.1">
    <property type="nucleotide sequence ID" value="XM_005791486.1"/>
</dbReference>
<feature type="region of interest" description="Disordered" evidence="7">
    <location>
        <begin position="1"/>
        <end position="26"/>
    </location>
</feature>
<evidence type="ECO:0000256" key="4">
    <source>
        <dbReference type="ARBA" id="ARBA00022679"/>
    </source>
</evidence>
<dbReference type="EC" id="2.1.1.33" evidence="2"/>
<dbReference type="Gene3D" id="3.40.50.150">
    <property type="entry name" value="Vaccinia Virus protein VP39"/>
    <property type="match status" value="1"/>
</dbReference>
<dbReference type="GO" id="GO:0043527">
    <property type="term" value="C:tRNA methyltransferase complex"/>
    <property type="evidence" value="ECO:0007669"/>
    <property type="project" value="TreeGrafter"/>
</dbReference>
<dbReference type="GO" id="GO:0008176">
    <property type="term" value="F:tRNA (guanine(46)-N7)-methyltransferase activity"/>
    <property type="evidence" value="ECO:0007669"/>
    <property type="project" value="UniProtKB-EC"/>
</dbReference>
<name>R1G007_EMIHU</name>
<keyword evidence="5" id="KW-0949">S-adenosyl-L-methionine</keyword>
<accession>R1G007</accession>
<evidence type="ECO:0000256" key="2">
    <source>
        <dbReference type="ARBA" id="ARBA00011977"/>
    </source>
</evidence>
<dbReference type="Pfam" id="PF02390">
    <property type="entry name" value="Methyltransf_4"/>
    <property type="match status" value="1"/>
</dbReference>
<dbReference type="KEGG" id="ehx:EMIHUDRAFT_125646"/>
<feature type="non-terminal residue" evidence="8">
    <location>
        <position position="170"/>
    </location>
</feature>
<comment type="catalytic activity">
    <reaction evidence="1">
        <text>guanosine(46) in tRNA + S-adenosyl-L-methionine = N(7)-methylguanosine(46) in tRNA + S-adenosyl-L-homocysteine</text>
        <dbReference type="Rhea" id="RHEA:42708"/>
        <dbReference type="Rhea" id="RHEA-COMP:10188"/>
        <dbReference type="Rhea" id="RHEA-COMP:10189"/>
        <dbReference type="ChEBI" id="CHEBI:57856"/>
        <dbReference type="ChEBI" id="CHEBI:59789"/>
        <dbReference type="ChEBI" id="CHEBI:74269"/>
        <dbReference type="ChEBI" id="CHEBI:74480"/>
        <dbReference type="EC" id="2.1.1.33"/>
    </reaction>
</comment>
<dbReference type="InterPro" id="IPR003358">
    <property type="entry name" value="tRNA_(Gua-N-7)_MeTrfase_Trmb"/>
</dbReference>
<dbReference type="PANTHER" id="PTHR23417">
    <property type="entry name" value="3-DEOXY-D-MANNO-OCTULOSONIC-ACID TRANSFERASE/TRNA GUANINE-N 7 - -METHYLTRANSFERASE"/>
    <property type="match status" value="1"/>
</dbReference>
<organism evidence="8">
    <name type="scientific">Emiliania huxleyi</name>
    <name type="common">Coccolithophore</name>
    <name type="synonym">Pontosphaera huxleyi</name>
    <dbReference type="NCBI Taxonomy" id="2903"/>
    <lineage>
        <taxon>Eukaryota</taxon>
        <taxon>Haptista</taxon>
        <taxon>Haptophyta</taxon>
        <taxon>Prymnesiophyceae</taxon>
        <taxon>Isochrysidales</taxon>
        <taxon>Noelaerhabdaceae</taxon>
        <taxon>Emiliania</taxon>
    </lineage>
</organism>
<sequence>MTGARSREGEDESGPQMPQKKHFRSRAHSNVLNANDFWFPARPQDVPWGEYFPQRASGERAKTFPSQLVLGIEIRPKLVEYVQKRALALRHEAAQATAADAADAATYENVWALHNNAMRFMPNFFEKGQLSKIFICFPDPHFKRKNHRKRIISQPLLAEFGYTLSAGGHL</sequence>
<evidence type="ECO:0000256" key="5">
    <source>
        <dbReference type="ARBA" id="ARBA00022691"/>
    </source>
</evidence>
<dbReference type="EMBL" id="KB863777">
    <property type="protein sequence ID" value="EOD39114.1"/>
    <property type="molecule type" value="Genomic_DNA"/>
</dbReference>
<dbReference type="InterPro" id="IPR029063">
    <property type="entry name" value="SAM-dependent_MTases_sf"/>
</dbReference>
<dbReference type="HOGENOM" id="CLU_1582772_0_0_1"/>
<keyword evidence="3" id="KW-0489">Methyltransferase</keyword>
<proteinExistence type="predicted"/>
<dbReference type="GeneID" id="17284386"/>
<dbReference type="PANTHER" id="PTHR23417:SF16">
    <property type="entry name" value="TRNA (GUANINE-N(7)-)-METHYLTRANSFERASE"/>
    <property type="match status" value="1"/>
</dbReference>
<reference evidence="8" key="1">
    <citation type="submission" date="2012-07" db="EMBL/GenBank/DDBJ databases">
        <title>Genome variability drives Emilianias global distribution.</title>
        <authorList>
            <consortium name="DOE Joint Genome Institute"/>
            <person name="Read B."/>
            <person name="Kegel J."/>
            <person name="Klute M."/>
            <person name="Kuo A."/>
            <person name="Lefebvre S.C."/>
            <person name="Maumus F."/>
            <person name="Mayer C."/>
            <person name="Miller J."/>
            <person name="Allen A."/>
            <person name="Bidle K."/>
            <person name="Borodovsky M."/>
            <person name="Bowler C."/>
            <person name="Brownlee C."/>
            <person name="Claverie J.-M."/>
            <person name="Cock M."/>
            <person name="De Vargas C."/>
            <person name="Elias M."/>
            <person name="Frickenhaus S."/>
            <person name="Gladyshev V.N."/>
            <person name="Gonzalez K."/>
            <person name="Guda C."/>
            <person name="Hadaegh A."/>
            <person name="Herman E."/>
            <person name="Iglesias-Rodriguez D."/>
            <person name="Jones B."/>
            <person name="Lawson T."/>
            <person name="Leese F."/>
            <person name="Lin Y.-C."/>
            <person name="Lindquist E."/>
            <person name="Lobanov A."/>
            <person name="Lucas S."/>
            <person name="Malik S.-H.B."/>
            <person name="Marsh M.E."/>
            <person name="Mock T."/>
            <person name="Monier A."/>
            <person name="Moreau H."/>
            <person name="Mueller-Roeber B."/>
            <person name="Napier J."/>
            <person name="Ogata H."/>
            <person name="Parker M."/>
            <person name="Probert I."/>
            <person name="Quesneville H."/>
            <person name="Raines C."/>
            <person name="Rensing S."/>
            <person name="Riano-Pachon D.M."/>
            <person name="Richier S."/>
            <person name="Rokitta S."/>
            <person name="Salamov A."/>
            <person name="Sarno A.F."/>
            <person name="Schmutz J."/>
            <person name="Schroeder D."/>
            <person name="Shiraiwa Y."/>
            <person name="Soanes D.M."/>
            <person name="Valentin K."/>
            <person name="Van Der Giezen M."/>
            <person name="Van Der Peer Y."/>
            <person name="Vardi A."/>
            <person name="Verret F."/>
            <person name="Von Dassow P."/>
            <person name="Wheeler G."/>
            <person name="Williams B."/>
            <person name="Wilson W."/>
            <person name="Wolfe G."/>
            <person name="Wurch L.L."/>
            <person name="Young J."/>
            <person name="Dacks J.B."/>
            <person name="Delwiche C.F."/>
            <person name="Dyhrman S."/>
            <person name="Glockner G."/>
            <person name="John U."/>
            <person name="Richards T."/>
            <person name="Worden A.Z."/>
            <person name="Zhang X."/>
            <person name="Grigoriev I.V."/>
        </authorList>
    </citation>
    <scope>NUCLEOTIDE SEQUENCE</scope>
    <source>
        <strain evidence="8">CCMP1516</strain>
    </source>
</reference>
<protein>
    <recommendedName>
        <fullName evidence="2">tRNA (guanine(46)-N(7))-methyltransferase</fullName>
        <ecNumber evidence="2">2.1.1.33</ecNumber>
    </recommendedName>
</protein>
<keyword evidence="6" id="KW-0819">tRNA processing</keyword>
<evidence type="ECO:0000256" key="7">
    <source>
        <dbReference type="SAM" id="MobiDB-lite"/>
    </source>
</evidence>